<dbReference type="InterPro" id="IPR013750">
    <property type="entry name" value="GHMP_kinase_C_dom"/>
</dbReference>
<dbReference type="Pfam" id="PF00288">
    <property type="entry name" value="GHMP_kinases_N"/>
    <property type="match status" value="1"/>
</dbReference>
<dbReference type="EC" id="2.7.1.39" evidence="7"/>
<dbReference type="FunCoup" id="A0A146G734">
    <property type="interactions" value="417"/>
</dbReference>
<dbReference type="HAMAP" id="MF_00384">
    <property type="entry name" value="Homoser_kinase"/>
    <property type="match status" value="1"/>
</dbReference>
<reference evidence="11" key="1">
    <citation type="journal article" date="2017" name="Genome Announc.">
        <title>Draft Genome Sequence of Terrimicrobium sacchariphilum NM-5T, a Facultative Anaerobic Soil Bacterium of the Class Spartobacteria.</title>
        <authorList>
            <person name="Qiu Y.L."/>
            <person name="Tourlousse D.M."/>
            <person name="Matsuura N."/>
            <person name="Ohashi A."/>
            <person name="Sekiguchi Y."/>
        </authorList>
    </citation>
    <scope>NUCLEOTIDE SEQUENCE [LARGE SCALE GENOMIC DNA]</scope>
    <source>
        <strain evidence="11">NM-5</strain>
    </source>
</reference>
<gene>
    <name evidence="7" type="primary">thrB</name>
    <name evidence="10" type="ORF">TSACC_21583</name>
</gene>
<dbReference type="GO" id="GO:0004413">
    <property type="term" value="F:homoserine kinase activity"/>
    <property type="evidence" value="ECO:0007669"/>
    <property type="project" value="UniProtKB-UniRule"/>
</dbReference>
<dbReference type="SUPFAM" id="SSF54211">
    <property type="entry name" value="Ribosomal protein S5 domain 2-like"/>
    <property type="match status" value="1"/>
</dbReference>
<evidence type="ECO:0000313" key="10">
    <source>
        <dbReference type="EMBL" id="GAT33173.1"/>
    </source>
</evidence>
<keyword evidence="5 7" id="KW-0418">Kinase</keyword>
<comment type="pathway">
    <text evidence="7">Amino-acid biosynthesis; L-threonine biosynthesis; L-threonine from L-aspartate: step 4/5.</text>
</comment>
<dbReference type="PIRSF" id="PIRSF000676">
    <property type="entry name" value="Homoser_kin"/>
    <property type="match status" value="1"/>
</dbReference>
<keyword evidence="7" id="KW-0963">Cytoplasm</keyword>
<accession>A0A146G734</accession>
<feature type="domain" description="GHMP kinase N-terminal" evidence="8">
    <location>
        <begin position="47"/>
        <end position="125"/>
    </location>
</feature>
<keyword evidence="6 7" id="KW-0067">ATP-binding</keyword>
<dbReference type="Proteomes" id="UP000076023">
    <property type="component" value="Unassembled WGS sequence"/>
</dbReference>
<keyword evidence="3 7" id="KW-0791">Threonine biosynthesis</keyword>
<dbReference type="Gene3D" id="3.30.230.10">
    <property type="match status" value="1"/>
</dbReference>
<comment type="catalytic activity">
    <reaction evidence="7">
        <text>L-homoserine + ATP = O-phospho-L-homoserine + ADP + H(+)</text>
        <dbReference type="Rhea" id="RHEA:13985"/>
        <dbReference type="ChEBI" id="CHEBI:15378"/>
        <dbReference type="ChEBI" id="CHEBI:30616"/>
        <dbReference type="ChEBI" id="CHEBI:57476"/>
        <dbReference type="ChEBI" id="CHEBI:57590"/>
        <dbReference type="ChEBI" id="CHEBI:456216"/>
        <dbReference type="EC" id="2.7.1.39"/>
    </reaction>
</comment>
<dbReference type="GO" id="GO:0005524">
    <property type="term" value="F:ATP binding"/>
    <property type="evidence" value="ECO:0007669"/>
    <property type="project" value="UniProtKB-UniRule"/>
</dbReference>
<evidence type="ECO:0000256" key="5">
    <source>
        <dbReference type="ARBA" id="ARBA00022777"/>
    </source>
</evidence>
<proteinExistence type="inferred from homology"/>
<evidence type="ECO:0000256" key="4">
    <source>
        <dbReference type="ARBA" id="ARBA00022741"/>
    </source>
</evidence>
<dbReference type="PANTHER" id="PTHR20861:SF1">
    <property type="entry name" value="HOMOSERINE KINASE"/>
    <property type="match status" value="1"/>
</dbReference>
<evidence type="ECO:0000256" key="1">
    <source>
        <dbReference type="ARBA" id="ARBA00022605"/>
    </source>
</evidence>
<evidence type="ECO:0000259" key="8">
    <source>
        <dbReference type="Pfam" id="PF00288"/>
    </source>
</evidence>
<keyword evidence="1 7" id="KW-0028">Amino-acid biosynthesis</keyword>
<dbReference type="InterPro" id="IPR036554">
    <property type="entry name" value="GHMP_kinase_C_sf"/>
</dbReference>
<dbReference type="PANTHER" id="PTHR20861">
    <property type="entry name" value="HOMOSERINE/4-DIPHOSPHOCYTIDYL-2-C-METHYL-D-ERYTHRITOL KINASE"/>
    <property type="match status" value="1"/>
</dbReference>
<feature type="domain" description="GHMP kinase C-terminal" evidence="9">
    <location>
        <begin position="198"/>
        <end position="256"/>
    </location>
</feature>
<dbReference type="InParanoid" id="A0A146G734"/>
<dbReference type="UniPathway" id="UPA00050">
    <property type="reaction ID" value="UER00064"/>
</dbReference>
<dbReference type="PRINTS" id="PR00958">
    <property type="entry name" value="HOMSERKINASE"/>
</dbReference>
<dbReference type="GO" id="GO:0005737">
    <property type="term" value="C:cytoplasm"/>
    <property type="evidence" value="ECO:0007669"/>
    <property type="project" value="UniProtKB-SubCell"/>
</dbReference>
<dbReference type="SUPFAM" id="SSF55060">
    <property type="entry name" value="GHMP Kinase, C-terminal domain"/>
    <property type="match status" value="1"/>
</dbReference>
<keyword evidence="2 7" id="KW-0808">Transferase</keyword>
<dbReference type="Gene3D" id="3.30.70.890">
    <property type="entry name" value="GHMP kinase, C-terminal domain"/>
    <property type="match status" value="1"/>
</dbReference>
<evidence type="ECO:0000259" key="9">
    <source>
        <dbReference type="Pfam" id="PF08544"/>
    </source>
</evidence>
<dbReference type="InterPro" id="IPR014721">
    <property type="entry name" value="Ribsml_uS5_D2-typ_fold_subgr"/>
</dbReference>
<protein>
    <recommendedName>
        <fullName evidence="7">Homoserine kinase</fullName>
        <shortName evidence="7">HK</shortName>
        <shortName evidence="7">HSK</shortName>
        <ecNumber evidence="7">2.7.1.39</ecNumber>
    </recommendedName>
</protein>
<sequence length="281" mass="30011">MKEVRTKVPATTANLGPGFDCLGIALRIYNEVIVRAAPGHPDGMADQAAEAFFTRADIAPFDFDWSVKGQVPRSRGMGSSVTVRLGLLHGLNELADGPLSDVALYQLCCDLEGHPDNAAPAAFGGFTVARKDASFQRYKVSKKLRFVLLVPDFEVETPAARKALPERIPFKDAVVSASNAAAISAAFASEEYENLRGTFTDYLHQPYRLPLIPCLNDVIAAGEKAGAIGGWLSGSGSTIACVTLADPEKVARAMQEASGLKNTKVFITQADNKGARVKVRS</sequence>
<dbReference type="Pfam" id="PF08544">
    <property type="entry name" value="GHMP_kinases_C"/>
    <property type="match status" value="1"/>
</dbReference>
<evidence type="ECO:0000256" key="7">
    <source>
        <dbReference type="HAMAP-Rule" id="MF_00384"/>
    </source>
</evidence>
<evidence type="ECO:0000256" key="2">
    <source>
        <dbReference type="ARBA" id="ARBA00022679"/>
    </source>
</evidence>
<evidence type="ECO:0000313" key="11">
    <source>
        <dbReference type="Proteomes" id="UP000076023"/>
    </source>
</evidence>
<organism evidence="10 11">
    <name type="scientific">Terrimicrobium sacchariphilum</name>
    <dbReference type="NCBI Taxonomy" id="690879"/>
    <lineage>
        <taxon>Bacteria</taxon>
        <taxon>Pseudomonadati</taxon>
        <taxon>Verrucomicrobiota</taxon>
        <taxon>Terrimicrobiia</taxon>
        <taxon>Terrimicrobiales</taxon>
        <taxon>Terrimicrobiaceae</taxon>
        <taxon>Terrimicrobium</taxon>
    </lineage>
</organism>
<comment type="similarity">
    <text evidence="7">Belongs to the GHMP kinase family. Homoserine kinase subfamily.</text>
</comment>
<dbReference type="AlphaFoldDB" id="A0A146G734"/>
<keyword evidence="4 7" id="KW-0547">Nucleotide-binding</keyword>
<dbReference type="InterPro" id="IPR020568">
    <property type="entry name" value="Ribosomal_Su5_D2-typ_SF"/>
</dbReference>
<comment type="function">
    <text evidence="7">Catalyzes the ATP-dependent phosphorylation of L-homoserine to L-homoserine phosphate.</text>
</comment>
<dbReference type="EMBL" id="BDCO01000002">
    <property type="protein sequence ID" value="GAT33173.1"/>
    <property type="molecule type" value="Genomic_DNA"/>
</dbReference>
<dbReference type="RefSeq" id="WP_075080643.1">
    <property type="nucleotide sequence ID" value="NZ_BDCO01000002.1"/>
</dbReference>
<keyword evidence="11" id="KW-1185">Reference proteome</keyword>
<dbReference type="STRING" id="690879.TSACC_21583"/>
<comment type="caution">
    <text evidence="10">The sequence shown here is derived from an EMBL/GenBank/DDBJ whole genome shotgun (WGS) entry which is preliminary data.</text>
</comment>
<evidence type="ECO:0000256" key="6">
    <source>
        <dbReference type="ARBA" id="ARBA00022840"/>
    </source>
</evidence>
<evidence type="ECO:0000256" key="3">
    <source>
        <dbReference type="ARBA" id="ARBA00022697"/>
    </source>
</evidence>
<comment type="subcellular location">
    <subcellularLocation>
        <location evidence="7">Cytoplasm</location>
    </subcellularLocation>
</comment>
<comment type="caution">
    <text evidence="7">Lacks conserved residue(s) required for the propagation of feature annotation.</text>
</comment>
<dbReference type="InterPro" id="IPR006204">
    <property type="entry name" value="GHMP_kinase_N_dom"/>
</dbReference>
<name>A0A146G734_TERSA</name>
<dbReference type="InterPro" id="IPR000870">
    <property type="entry name" value="Homoserine_kinase"/>
</dbReference>
<dbReference type="GO" id="GO:0009088">
    <property type="term" value="P:threonine biosynthetic process"/>
    <property type="evidence" value="ECO:0007669"/>
    <property type="project" value="UniProtKB-UniRule"/>
</dbReference>